<dbReference type="GO" id="GO:0016787">
    <property type="term" value="F:hydrolase activity"/>
    <property type="evidence" value="ECO:0007669"/>
    <property type="project" value="UniProtKB-KW"/>
</dbReference>
<dbReference type="EMBL" id="FWXV01000002">
    <property type="protein sequence ID" value="SMC93149.1"/>
    <property type="molecule type" value="Genomic_DNA"/>
</dbReference>
<dbReference type="InterPro" id="IPR029058">
    <property type="entry name" value="AB_hydrolase_fold"/>
</dbReference>
<keyword evidence="2" id="KW-0378">Hydrolase</keyword>
<name>A0A1W2D6R1_KIBAR</name>
<evidence type="ECO:0000259" key="1">
    <source>
        <dbReference type="Pfam" id="PF12146"/>
    </source>
</evidence>
<feature type="domain" description="Serine aminopeptidase S33" evidence="1">
    <location>
        <begin position="39"/>
        <end position="166"/>
    </location>
</feature>
<reference evidence="2 3" key="1">
    <citation type="submission" date="2017-04" db="EMBL/GenBank/DDBJ databases">
        <authorList>
            <person name="Afonso C.L."/>
            <person name="Miller P.J."/>
            <person name="Scott M.A."/>
            <person name="Spackman E."/>
            <person name="Goraichik I."/>
            <person name="Dimitrov K.M."/>
            <person name="Suarez D.L."/>
            <person name="Swayne D.E."/>
        </authorList>
    </citation>
    <scope>NUCLEOTIDE SEQUENCE [LARGE SCALE GENOMIC DNA]</scope>
    <source>
        <strain evidence="2 3">DSM 43828</strain>
    </source>
</reference>
<dbReference type="InterPro" id="IPR051044">
    <property type="entry name" value="MAG_DAG_Lipase"/>
</dbReference>
<accession>A0A1W2D6R1</accession>
<dbReference type="Pfam" id="PF12146">
    <property type="entry name" value="Hydrolase_4"/>
    <property type="match status" value="1"/>
</dbReference>
<dbReference type="InterPro" id="IPR022742">
    <property type="entry name" value="Hydrolase_4"/>
</dbReference>
<dbReference type="AlphaFoldDB" id="A0A1W2D6R1"/>
<evidence type="ECO:0000313" key="3">
    <source>
        <dbReference type="Proteomes" id="UP000192674"/>
    </source>
</evidence>
<keyword evidence="3" id="KW-1185">Reference proteome</keyword>
<dbReference type="SUPFAM" id="SSF53474">
    <property type="entry name" value="alpha/beta-Hydrolases"/>
    <property type="match status" value="1"/>
</dbReference>
<evidence type="ECO:0000313" key="2">
    <source>
        <dbReference type="EMBL" id="SMC93149.1"/>
    </source>
</evidence>
<dbReference type="PANTHER" id="PTHR11614">
    <property type="entry name" value="PHOSPHOLIPASE-RELATED"/>
    <property type="match status" value="1"/>
</dbReference>
<dbReference type="Gene3D" id="3.40.50.1820">
    <property type="entry name" value="alpha/beta hydrolase"/>
    <property type="match status" value="1"/>
</dbReference>
<dbReference type="Proteomes" id="UP000192674">
    <property type="component" value="Unassembled WGS sequence"/>
</dbReference>
<sequence>MAGKSPVRNTRFTYVGQVTADGVMLRGLFAPSEMPSDLAIVPAHGFTGHVDRPFFRRIAERLNRHYAVVALSFRGHGRSCGKTSVGPEEVHDLDAAVRLAHDRGYSKVALVGFSMGGAVAMLYASQDLDEPPAAVVSVSAPSRWYIRQTPAMRRVHWLLEAPHARLLAPILGVRLGRPWPSVPASPIEVVHRIAPTPLLLVHGDRDHYFPAEHALALHRAADDATARLWLEPGMGHAETGMHPGLVDRIATWLNETCTKTSEERTSTQVVA</sequence>
<proteinExistence type="predicted"/>
<organism evidence="2 3">
    <name type="scientific">Kibdelosporangium aridum</name>
    <dbReference type="NCBI Taxonomy" id="2030"/>
    <lineage>
        <taxon>Bacteria</taxon>
        <taxon>Bacillati</taxon>
        <taxon>Actinomycetota</taxon>
        <taxon>Actinomycetes</taxon>
        <taxon>Pseudonocardiales</taxon>
        <taxon>Pseudonocardiaceae</taxon>
        <taxon>Kibdelosporangium</taxon>
    </lineage>
</organism>
<protein>
    <submittedName>
        <fullName evidence="2">Lysophospholipase, alpha-beta hydrolase superfamily</fullName>
    </submittedName>
</protein>
<gene>
    <name evidence="2" type="ORF">SAMN05661093_02938</name>
</gene>